<name>A0A8X6GEN0_TRICU</name>
<comment type="caution">
    <text evidence="1">The sequence shown here is derived from an EMBL/GenBank/DDBJ whole genome shotgun (WGS) entry which is preliminary data.</text>
</comment>
<organism evidence="1 2">
    <name type="scientific">Trichonephila clavata</name>
    <name type="common">Joro spider</name>
    <name type="synonym">Nephila clavata</name>
    <dbReference type="NCBI Taxonomy" id="2740835"/>
    <lineage>
        <taxon>Eukaryota</taxon>
        <taxon>Metazoa</taxon>
        <taxon>Ecdysozoa</taxon>
        <taxon>Arthropoda</taxon>
        <taxon>Chelicerata</taxon>
        <taxon>Arachnida</taxon>
        <taxon>Araneae</taxon>
        <taxon>Araneomorphae</taxon>
        <taxon>Entelegynae</taxon>
        <taxon>Araneoidea</taxon>
        <taxon>Nephilidae</taxon>
        <taxon>Trichonephila</taxon>
    </lineage>
</organism>
<dbReference type="AlphaFoldDB" id="A0A8X6GEN0"/>
<sequence>MYLEDFKDKIEFHYHPVVKRVKIKTKGYAKFFLGEGVSELLGFKLGEIKEKESPYIADPNTSFPLYVFIVIW</sequence>
<evidence type="ECO:0000313" key="1">
    <source>
        <dbReference type="EMBL" id="GFR02358.1"/>
    </source>
</evidence>
<evidence type="ECO:0000313" key="2">
    <source>
        <dbReference type="Proteomes" id="UP000887116"/>
    </source>
</evidence>
<dbReference type="EMBL" id="BMAO01035256">
    <property type="protein sequence ID" value="GFR02358.1"/>
    <property type="molecule type" value="Genomic_DNA"/>
</dbReference>
<reference evidence="1" key="1">
    <citation type="submission" date="2020-07" db="EMBL/GenBank/DDBJ databases">
        <title>Multicomponent nature underlies the extraordinary mechanical properties of spider dragline silk.</title>
        <authorList>
            <person name="Kono N."/>
            <person name="Nakamura H."/>
            <person name="Mori M."/>
            <person name="Yoshida Y."/>
            <person name="Ohtoshi R."/>
            <person name="Malay A.D."/>
            <person name="Moran D.A.P."/>
            <person name="Tomita M."/>
            <person name="Numata K."/>
            <person name="Arakawa K."/>
        </authorList>
    </citation>
    <scope>NUCLEOTIDE SEQUENCE</scope>
</reference>
<proteinExistence type="predicted"/>
<gene>
    <name evidence="1" type="ORF">TNCT_708361</name>
</gene>
<dbReference type="Proteomes" id="UP000887116">
    <property type="component" value="Unassembled WGS sequence"/>
</dbReference>
<dbReference type="OrthoDB" id="6413258at2759"/>
<accession>A0A8X6GEN0</accession>
<keyword evidence="2" id="KW-1185">Reference proteome</keyword>
<protein>
    <submittedName>
        <fullName evidence="1">Uncharacterized protein</fullName>
    </submittedName>
</protein>